<keyword evidence="1" id="KW-0862">Zinc</keyword>
<dbReference type="SMART" id="SM00343">
    <property type="entry name" value="ZnF_C2HC"/>
    <property type="match status" value="1"/>
</dbReference>
<keyword evidence="1" id="KW-0479">Metal-binding</keyword>
<dbReference type="RefSeq" id="XP_038072806.1">
    <property type="nucleotide sequence ID" value="XM_038216878.1"/>
</dbReference>
<keyword evidence="5" id="KW-1185">Reference proteome</keyword>
<dbReference type="SUPFAM" id="SSF57756">
    <property type="entry name" value="Retrovirus zinc finger-like domains"/>
    <property type="match status" value="1"/>
</dbReference>
<proteinExistence type="predicted"/>
<dbReference type="GO" id="GO:0008270">
    <property type="term" value="F:zinc ion binding"/>
    <property type="evidence" value="ECO:0007669"/>
    <property type="project" value="UniProtKB-KW"/>
</dbReference>
<feature type="domain" description="CCHC-type" evidence="3">
    <location>
        <begin position="182"/>
        <end position="197"/>
    </location>
</feature>
<dbReference type="PANTHER" id="PTHR23095:SF46">
    <property type="entry name" value="GAG PROTEIN"/>
    <property type="match status" value="1"/>
</dbReference>
<evidence type="ECO:0000313" key="5">
    <source>
        <dbReference type="Proteomes" id="UP000887568"/>
    </source>
</evidence>
<sequence>MGYKKAYGTTVDGDELFLRYRECFQAEGETASDYLTRLHQQLTRVVEADGVNIQQVNNVRVQQFCRGYLYNEELLMKLDLKRRNLAPNFVDLLREVQREEQRVLEKDSRRKTDKKEMPAAKRAAVMAQSTVVREDHRVKHLEEVVAQLQQQLSAALASPPSVTPRPAPRYPTRAPRKRPMVCFNCGQLGHRMEGCTNPRDAERVQQQMIARSQPPRGSGNDSGHQ</sequence>
<keyword evidence="1" id="KW-0863">Zinc-finger</keyword>
<dbReference type="GeneID" id="119741168"/>
<evidence type="ECO:0000259" key="3">
    <source>
        <dbReference type="PROSITE" id="PS50158"/>
    </source>
</evidence>
<feature type="region of interest" description="Disordered" evidence="2">
    <location>
        <begin position="154"/>
        <end position="175"/>
    </location>
</feature>
<dbReference type="GeneID" id="119723964"/>
<organism evidence="4 5">
    <name type="scientific">Patiria miniata</name>
    <name type="common">Bat star</name>
    <name type="synonym">Asterina miniata</name>
    <dbReference type="NCBI Taxonomy" id="46514"/>
    <lineage>
        <taxon>Eukaryota</taxon>
        <taxon>Metazoa</taxon>
        <taxon>Echinodermata</taxon>
        <taxon>Eleutherozoa</taxon>
        <taxon>Asterozoa</taxon>
        <taxon>Asteroidea</taxon>
        <taxon>Valvatacea</taxon>
        <taxon>Valvatida</taxon>
        <taxon>Asterinidae</taxon>
        <taxon>Patiria</taxon>
    </lineage>
</organism>
<dbReference type="PANTHER" id="PTHR23095">
    <property type="entry name" value="PARANEOPLASTIC ANTIGEN"/>
    <property type="match status" value="1"/>
</dbReference>
<feature type="compositionally biased region" description="Basic and acidic residues" evidence="2">
    <location>
        <begin position="104"/>
        <end position="119"/>
    </location>
</feature>
<reference evidence="4" key="1">
    <citation type="submission" date="2022-11" db="UniProtKB">
        <authorList>
            <consortium name="EnsemblMetazoa"/>
        </authorList>
    </citation>
    <scope>IDENTIFICATION</scope>
</reference>
<evidence type="ECO:0000256" key="2">
    <source>
        <dbReference type="SAM" id="MobiDB-lite"/>
    </source>
</evidence>
<dbReference type="EnsemblMetazoa" id="XM_038216878.1">
    <property type="protein sequence ID" value="XP_038072806.1"/>
    <property type="gene ID" value="LOC119741168"/>
</dbReference>
<dbReference type="InterPro" id="IPR026523">
    <property type="entry name" value="PNMA"/>
</dbReference>
<dbReference type="GO" id="GO:0003676">
    <property type="term" value="F:nucleic acid binding"/>
    <property type="evidence" value="ECO:0007669"/>
    <property type="project" value="InterPro"/>
</dbReference>
<evidence type="ECO:0000313" key="4">
    <source>
        <dbReference type="EnsemblMetazoa" id="XP_038072806.1"/>
    </source>
</evidence>
<protein>
    <recommendedName>
        <fullName evidence="3">CCHC-type domain-containing protein</fullName>
    </recommendedName>
</protein>
<dbReference type="Pfam" id="PF14893">
    <property type="entry name" value="PNMA"/>
    <property type="match status" value="1"/>
</dbReference>
<dbReference type="PROSITE" id="PS50158">
    <property type="entry name" value="ZF_CCHC"/>
    <property type="match status" value="1"/>
</dbReference>
<evidence type="ECO:0000256" key="1">
    <source>
        <dbReference type="PROSITE-ProRule" id="PRU00047"/>
    </source>
</evidence>
<dbReference type="OMA" id="DEQCALF"/>
<feature type="region of interest" description="Disordered" evidence="2">
    <location>
        <begin position="189"/>
        <end position="225"/>
    </location>
</feature>
<dbReference type="RefSeq" id="XP_038050813.1">
    <property type="nucleotide sequence ID" value="XM_038194885.1"/>
</dbReference>
<dbReference type="InterPro" id="IPR036875">
    <property type="entry name" value="Znf_CCHC_sf"/>
</dbReference>
<feature type="region of interest" description="Disordered" evidence="2">
    <location>
        <begin position="104"/>
        <end position="128"/>
    </location>
</feature>
<dbReference type="Proteomes" id="UP000887568">
    <property type="component" value="Unplaced"/>
</dbReference>
<dbReference type="OrthoDB" id="115435at2759"/>
<dbReference type="AlphaFoldDB" id="A0A914B9M5"/>
<dbReference type="EnsemblMetazoa" id="XM_038194885.1">
    <property type="protein sequence ID" value="XP_038050813.1"/>
    <property type="gene ID" value="LOC119723964"/>
</dbReference>
<dbReference type="InterPro" id="IPR001878">
    <property type="entry name" value="Znf_CCHC"/>
</dbReference>
<dbReference type="InterPro" id="IPR048270">
    <property type="entry name" value="PNMA_C"/>
</dbReference>
<accession>A0A914B9M5</accession>
<name>A0A914B9M5_PATMI</name>